<feature type="transmembrane region" description="Helical" evidence="8">
    <location>
        <begin position="110"/>
        <end position="133"/>
    </location>
</feature>
<feature type="transmembrane region" description="Helical" evidence="8">
    <location>
        <begin position="154"/>
        <end position="177"/>
    </location>
</feature>
<evidence type="ECO:0000313" key="10">
    <source>
        <dbReference type="EMBL" id="PSN06508.1"/>
    </source>
</evidence>
<feature type="transmembrane region" description="Helical" evidence="8">
    <location>
        <begin position="37"/>
        <end position="58"/>
    </location>
</feature>
<dbReference type="InterPro" id="IPR052175">
    <property type="entry name" value="ComplexI-like_HydComp"/>
</dbReference>
<keyword evidence="3 7" id="KW-0812">Transmembrane</keyword>
<dbReference type="GO" id="GO:0016491">
    <property type="term" value="F:oxidoreductase activity"/>
    <property type="evidence" value="ECO:0007669"/>
    <property type="project" value="UniProtKB-KW"/>
</dbReference>
<keyword evidence="4 8" id="KW-1133">Transmembrane helix</keyword>
<feature type="transmembrane region" description="Helical" evidence="8">
    <location>
        <begin position="457"/>
        <end position="481"/>
    </location>
</feature>
<proteinExistence type="predicted"/>
<feature type="transmembrane region" description="Helical" evidence="8">
    <location>
        <begin position="288"/>
        <end position="311"/>
    </location>
</feature>
<accession>A0A2P8VHE9</accession>
<evidence type="ECO:0000256" key="4">
    <source>
        <dbReference type="ARBA" id="ARBA00022989"/>
    </source>
</evidence>
<dbReference type="GO" id="GO:0016829">
    <property type="term" value="F:lyase activity"/>
    <property type="evidence" value="ECO:0007669"/>
    <property type="project" value="UniProtKB-KW"/>
</dbReference>
<evidence type="ECO:0000256" key="7">
    <source>
        <dbReference type="RuleBase" id="RU000320"/>
    </source>
</evidence>
<comment type="caution">
    <text evidence="10">The sequence shown here is derived from an EMBL/GenBank/DDBJ whole genome shotgun (WGS) entry which is preliminary data.</text>
</comment>
<keyword evidence="6 8" id="KW-0472">Membrane</keyword>
<reference evidence="10 11" key="1">
    <citation type="submission" date="2018-03" db="EMBL/GenBank/DDBJ databases">
        <title>Draft genome sequence of the first documented clinical Siccibacter turicensis isolate in Austria.</title>
        <authorList>
            <person name="Lepuschitz S."/>
            <person name="Pekard-Amenitsch S."/>
            <person name="Haunold R."/>
            <person name="Schill S."/>
            <person name="Mach R."/>
            <person name="Allerberger F."/>
            <person name="Ruppitsch W."/>
            <person name="Forsythe S.J."/>
        </authorList>
    </citation>
    <scope>NUCLEOTIDE SEQUENCE [LARGE SCALE GENOMIC DNA]</scope>
    <source>
        <strain evidence="10 11">6100069499-17</strain>
    </source>
</reference>
<feature type="transmembrane region" description="Helical" evidence="8">
    <location>
        <begin position="79"/>
        <end position="98"/>
    </location>
</feature>
<keyword evidence="2" id="KW-1003">Cell membrane</keyword>
<feature type="transmembrane region" description="Helical" evidence="8">
    <location>
        <begin position="369"/>
        <end position="396"/>
    </location>
</feature>
<dbReference type="AlphaFoldDB" id="A0A2P8VHE9"/>
<feature type="transmembrane region" description="Helical" evidence="8">
    <location>
        <begin position="416"/>
        <end position="436"/>
    </location>
</feature>
<dbReference type="InterPro" id="IPR001750">
    <property type="entry name" value="ND/Mrp_TM"/>
</dbReference>
<evidence type="ECO:0000256" key="2">
    <source>
        <dbReference type="ARBA" id="ARBA00022475"/>
    </source>
</evidence>
<dbReference type="NCBIfam" id="NF005958">
    <property type="entry name" value="PRK08042.1"/>
    <property type="match status" value="1"/>
</dbReference>
<dbReference type="PRINTS" id="PR01437">
    <property type="entry name" value="NUOXDRDTASE4"/>
</dbReference>
<gene>
    <name evidence="10" type="ORF">C7G83_15955</name>
</gene>
<name>A0A2P8VHE9_9ENTR</name>
<keyword evidence="11" id="KW-1185">Reference proteome</keyword>
<dbReference type="OrthoDB" id="9768329at2"/>
<evidence type="ECO:0000259" key="9">
    <source>
        <dbReference type="Pfam" id="PF00361"/>
    </source>
</evidence>
<organism evidence="10 11">
    <name type="scientific">Siccibacter turicensis</name>
    <dbReference type="NCBI Taxonomy" id="357233"/>
    <lineage>
        <taxon>Bacteria</taxon>
        <taxon>Pseudomonadati</taxon>
        <taxon>Pseudomonadota</taxon>
        <taxon>Gammaproteobacteria</taxon>
        <taxon>Enterobacterales</taxon>
        <taxon>Enterobacteriaceae</taxon>
        <taxon>Siccibacter</taxon>
    </lineage>
</organism>
<evidence type="ECO:0000256" key="3">
    <source>
        <dbReference type="ARBA" id="ARBA00022692"/>
    </source>
</evidence>
<evidence type="ECO:0000313" key="11">
    <source>
        <dbReference type="Proteomes" id="UP000240212"/>
    </source>
</evidence>
<feature type="transmembrane region" description="Helical" evidence="8">
    <location>
        <begin position="262"/>
        <end position="281"/>
    </location>
</feature>
<dbReference type="InterPro" id="IPR003918">
    <property type="entry name" value="NADH_UbQ_OxRdtase"/>
</dbReference>
<comment type="subcellular location">
    <subcellularLocation>
        <location evidence="1">Cell membrane</location>
        <topology evidence="1">Multi-pass membrane protein</topology>
    </subcellularLocation>
    <subcellularLocation>
        <location evidence="7">Membrane</location>
        <topology evidence="7">Multi-pass membrane protein</topology>
    </subcellularLocation>
</comment>
<dbReference type="Proteomes" id="UP000240212">
    <property type="component" value="Unassembled WGS sequence"/>
</dbReference>
<protein>
    <submittedName>
        <fullName evidence="10">Formate hydrogenlyase subunit 3</fullName>
    </submittedName>
</protein>
<dbReference type="Pfam" id="PF00361">
    <property type="entry name" value="Proton_antipo_M"/>
    <property type="match status" value="1"/>
</dbReference>
<feature type="domain" description="NADH:quinone oxidoreductase/Mrp antiporter transmembrane" evidence="9">
    <location>
        <begin position="148"/>
        <end position="410"/>
    </location>
</feature>
<dbReference type="GO" id="GO:0008137">
    <property type="term" value="F:NADH dehydrogenase (ubiquinone) activity"/>
    <property type="evidence" value="ECO:0007669"/>
    <property type="project" value="InterPro"/>
</dbReference>
<feature type="transmembrane region" description="Helical" evidence="8">
    <location>
        <begin position="501"/>
        <end position="522"/>
    </location>
</feature>
<feature type="transmembrane region" description="Helical" evidence="8">
    <location>
        <begin position="197"/>
        <end position="219"/>
    </location>
</feature>
<keyword evidence="10" id="KW-0456">Lyase</keyword>
<sequence>MSVITLIYTALGLLMVSGVLAALLRFSTPLSGLVAGLGGALGSLAMLLAGGSVLLGLADGIDVLSPLGRWPLHLSALNALWLVTLGLTGTAVGLYTIGWQRHADARPEGLLLNLVLAAALLATVAGHLAMMVAMCEVMALGALFLTGNSASAKLWFVLGRLGTLLLAVMCLLLWQRYGTLEIAPLQAQMRLLPLGGGIWLLGLVGFGLLAGIVPLHGWVAQAHAQASAPAAALFSAVVVKVGIYGLLTVSLLDPALPRGCSLLVLVLGVITAFIGGLYALLEHNVNRLLAYHTVENIGIILLGLGAGLLGISLQDPLLVALGMVGGLYHLFNHSLFKTTLLLGAGAVWYRTGERDIEKLGGLGKRMPLVSLAMLIGLMSMAALPPLSGFAGEWVIYQSLFRLGTSEAFVARLLGPLLATGLAITGALAVMCMAKVYGVTFLGAPRTDSARTARPAPWLLSLPTAALALCAVAGGVAAPWLLPLLDRAVPLPLVTNNTTVSPPGIALLLIAGTLLPFIVLGLIPRGRLAPRTRGAAWVCGYQHEAAMVITAHGFARPVHAAFAPLVALRHRLNPVRLIPGWQAASLPRLCRRMAFIELAVLLVVVISQGA</sequence>
<evidence type="ECO:0000256" key="6">
    <source>
        <dbReference type="ARBA" id="ARBA00023136"/>
    </source>
</evidence>
<dbReference type="STRING" id="1388748.GCA_000463155_01088"/>
<dbReference type="RefSeq" id="WP_106877936.1">
    <property type="nucleotide sequence ID" value="NZ_PYEP01000007.1"/>
</dbReference>
<dbReference type="EMBL" id="PYEP01000007">
    <property type="protein sequence ID" value="PSN06508.1"/>
    <property type="molecule type" value="Genomic_DNA"/>
</dbReference>
<dbReference type="PANTHER" id="PTHR42682">
    <property type="entry name" value="HYDROGENASE-4 COMPONENT F"/>
    <property type="match status" value="1"/>
</dbReference>
<evidence type="ECO:0000256" key="8">
    <source>
        <dbReference type="SAM" id="Phobius"/>
    </source>
</evidence>
<feature type="transmembrane region" description="Helical" evidence="8">
    <location>
        <begin position="231"/>
        <end position="250"/>
    </location>
</feature>
<evidence type="ECO:0000256" key="1">
    <source>
        <dbReference type="ARBA" id="ARBA00004651"/>
    </source>
</evidence>
<dbReference type="PANTHER" id="PTHR42682:SF3">
    <property type="entry name" value="FORMATE HYDROGENLYASE SUBUNIT 3-RELATED"/>
    <property type="match status" value="1"/>
</dbReference>
<dbReference type="GO" id="GO:0042773">
    <property type="term" value="P:ATP synthesis coupled electron transport"/>
    <property type="evidence" value="ECO:0007669"/>
    <property type="project" value="InterPro"/>
</dbReference>
<dbReference type="GO" id="GO:0005886">
    <property type="term" value="C:plasma membrane"/>
    <property type="evidence" value="ECO:0007669"/>
    <property type="project" value="UniProtKB-SubCell"/>
</dbReference>
<evidence type="ECO:0000256" key="5">
    <source>
        <dbReference type="ARBA" id="ARBA00023002"/>
    </source>
</evidence>
<keyword evidence="5" id="KW-0560">Oxidoreductase</keyword>